<keyword evidence="3" id="KW-1185">Reference proteome</keyword>
<keyword evidence="1" id="KW-0732">Signal</keyword>
<reference evidence="2" key="1">
    <citation type="journal article" date="2023" name="G3 (Bethesda)">
        <title>Whole genome assemblies of Zophobas morio and Tenebrio molitor.</title>
        <authorList>
            <person name="Kaur S."/>
            <person name="Stinson S.A."/>
            <person name="diCenzo G.C."/>
        </authorList>
    </citation>
    <scope>NUCLEOTIDE SEQUENCE</scope>
    <source>
        <strain evidence="2">QUZm001</strain>
    </source>
</reference>
<feature type="signal peptide" evidence="1">
    <location>
        <begin position="1"/>
        <end position="26"/>
    </location>
</feature>
<comment type="caution">
    <text evidence="2">The sequence shown here is derived from an EMBL/GenBank/DDBJ whole genome shotgun (WGS) entry which is preliminary data.</text>
</comment>
<evidence type="ECO:0000256" key="1">
    <source>
        <dbReference type="SAM" id="SignalP"/>
    </source>
</evidence>
<gene>
    <name evidence="2" type="ORF">Zmor_001495</name>
</gene>
<evidence type="ECO:0000313" key="2">
    <source>
        <dbReference type="EMBL" id="KAJ3666039.1"/>
    </source>
</evidence>
<dbReference type="AlphaFoldDB" id="A0AA38MSD3"/>
<accession>A0AA38MSD3</accession>
<proteinExistence type="predicted"/>
<name>A0AA38MSD3_9CUCU</name>
<dbReference type="Proteomes" id="UP001168821">
    <property type="component" value="Unassembled WGS sequence"/>
</dbReference>
<dbReference type="EMBL" id="JALNTZ010000001">
    <property type="protein sequence ID" value="KAJ3666039.1"/>
    <property type="molecule type" value="Genomic_DNA"/>
</dbReference>
<evidence type="ECO:0000313" key="3">
    <source>
        <dbReference type="Proteomes" id="UP001168821"/>
    </source>
</evidence>
<protein>
    <submittedName>
        <fullName evidence="2">Uncharacterized protein</fullName>
    </submittedName>
</protein>
<feature type="chain" id="PRO_5041396892" evidence="1">
    <location>
        <begin position="27"/>
        <end position="174"/>
    </location>
</feature>
<organism evidence="2 3">
    <name type="scientific">Zophobas morio</name>
    <dbReference type="NCBI Taxonomy" id="2755281"/>
    <lineage>
        <taxon>Eukaryota</taxon>
        <taxon>Metazoa</taxon>
        <taxon>Ecdysozoa</taxon>
        <taxon>Arthropoda</taxon>
        <taxon>Hexapoda</taxon>
        <taxon>Insecta</taxon>
        <taxon>Pterygota</taxon>
        <taxon>Neoptera</taxon>
        <taxon>Endopterygota</taxon>
        <taxon>Coleoptera</taxon>
        <taxon>Polyphaga</taxon>
        <taxon>Cucujiformia</taxon>
        <taxon>Tenebrionidae</taxon>
        <taxon>Zophobas</taxon>
    </lineage>
</organism>
<sequence>MQDTIIKMFLPLFFLMLLSIIPITNGINSEYKHRTKRKVVFSKSSKFFFRLNGKDNVLNYTEVFAHGWTIRMNYDLPESIPRRHQFFKRDVHAELDTITDESILGVYSCVLKYICESVANLKVADKCGMFCEIGSIIARTATMESAFFKSFIDKCDYHIDNCPYLLKNSVLGYV</sequence>